<dbReference type="Proteomes" id="UP001607221">
    <property type="component" value="Unassembled WGS sequence"/>
</dbReference>
<comment type="caution">
    <text evidence="2">The sequence shown here is derived from an EMBL/GenBank/DDBJ whole genome shotgun (WGS) entry which is preliminary data.</text>
</comment>
<accession>A0ABW7J2N6</accession>
<dbReference type="Gene3D" id="1.10.3680.10">
    <property type="entry name" value="TerB-like"/>
    <property type="match status" value="1"/>
</dbReference>
<dbReference type="EMBL" id="JBIHSE010000001">
    <property type="protein sequence ID" value="MFH0270571.1"/>
    <property type="molecule type" value="Genomic_DNA"/>
</dbReference>
<gene>
    <name evidence="2" type="ORF">ACGRHZ_04415</name>
</gene>
<evidence type="ECO:0000313" key="3">
    <source>
        <dbReference type="Proteomes" id="UP001607221"/>
    </source>
</evidence>
<name>A0ABW7J2N6_9VIBR</name>
<evidence type="ECO:0000313" key="2">
    <source>
        <dbReference type="EMBL" id="MFH0270571.1"/>
    </source>
</evidence>
<sequence>MFIQNLEPKQQSALLYLAKEVMDADDELHECEDQVLSLLMSQVDTSVAPEAISLEGLSALFDTNSSKASLLLELIGVAHADGDYHHNENALIKKYAQFLGVTEEKLLKLENWVSKQLSLSVEAQELLV</sequence>
<protein>
    <submittedName>
        <fullName evidence="2">TerB family tellurite resistance protein</fullName>
    </submittedName>
</protein>
<evidence type="ECO:0000259" key="1">
    <source>
        <dbReference type="Pfam" id="PF05099"/>
    </source>
</evidence>
<organism evidence="2 3">
    <name type="scientific">Vibrio jasicida</name>
    <dbReference type="NCBI Taxonomy" id="766224"/>
    <lineage>
        <taxon>Bacteria</taxon>
        <taxon>Pseudomonadati</taxon>
        <taxon>Pseudomonadota</taxon>
        <taxon>Gammaproteobacteria</taxon>
        <taxon>Vibrionales</taxon>
        <taxon>Vibrionaceae</taxon>
        <taxon>Vibrio</taxon>
    </lineage>
</organism>
<feature type="domain" description="Co-chaperone DjlA N-terminal" evidence="1">
    <location>
        <begin position="64"/>
        <end position="106"/>
    </location>
</feature>
<dbReference type="InterPro" id="IPR007791">
    <property type="entry name" value="DjlA_N"/>
</dbReference>
<dbReference type="SUPFAM" id="SSF158682">
    <property type="entry name" value="TerB-like"/>
    <property type="match status" value="1"/>
</dbReference>
<dbReference type="InterPro" id="IPR029024">
    <property type="entry name" value="TerB-like"/>
</dbReference>
<reference evidence="2 3" key="1">
    <citation type="submission" date="2024-10" db="EMBL/GenBank/DDBJ databases">
        <authorList>
            <person name="Yibar A."/>
            <person name="Saticioglu I.B."/>
            <person name="Duman M."/>
            <person name="Ajmi N."/>
            <person name="Gurler F."/>
            <person name="Ay H."/>
            <person name="Onuk E."/>
            <person name="Guler S."/>
            <person name="Romalde J.L."/>
        </authorList>
    </citation>
    <scope>NUCLEOTIDE SEQUENCE [LARGE SCALE GENOMIC DNA]</scope>
    <source>
        <strain evidence="2 3">1-TCBS-A</strain>
    </source>
</reference>
<dbReference type="RefSeq" id="WP_394631701.1">
    <property type="nucleotide sequence ID" value="NZ_JBIHSE010000001.1"/>
</dbReference>
<proteinExistence type="predicted"/>
<dbReference type="Pfam" id="PF05099">
    <property type="entry name" value="TerB"/>
    <property type="match status" value="1"/>
</dbReference>
<keyword evidence="3" id="KW-1185">Reference proteome</keyword>